<proteinExistence type="predicted"/>
<keyword evidence="3" id="KW-1185">Reference proteome</keyword>
<name>A0A251RP43_HELAN</name>
<evidence type="ECO:0000313" key="3">
    <source>
        <dbReference type="Proteomes" id="UP000215914"/>
    </source>
</evidence>
<gene>
    <name evidence="2" type="ORF">HannXRQ_Chr17g0547661</name>
</gene>
<dbReference type="Proteomes" id="UP000215914">
    <property type="component" value="Chromosome 17"/>
</dbReference>
<reference evidence="3" key="1">
    <citation type="journal article" date="2017" name="Nature">
        <title>The sunflower genome provides insights into oil metabolism, flowering and Asterid evolution.</title>
        <authorList>
            <person name="Badouin H."/>
            <person name="Gouzy J."/>
            <person name="Grassa C.J."/>
            <person name="Murat F."/>
            <person name="Staton S.E."/>
            <person name="Cottret L."/>
            <person name="Lelandais-Briere C."/>
            <person name="Owens G.L."/>
            <person name="Carrere S."/>
            <person name="Mayjonade B."/>
            <person name="Legrand L."/>
            <person name="Gill N."/>
            <person name="Kane N.C."/>
            <person name="Bowers J.E."/>
            <person name="Hubner S."/>
            <person name="Bellec A."/>
            <person name="Berard A."/>
            <person name="Berges H."/>
            <person name="Blanchet N."/>
            <person name="Boniface M.C."/>
            <person name="Brunel D."/>
            <person name="Catrice O."/>
            <person name="Chaidir N."/>
            <person name="Claudel C."/>
            <person name="Donnadieu C."/>
            <person name="Faraut T."/>
            <person name="Fievet G."/>
            <person name="Helmstetter N."/>
            <person name="King M."/>
            <person name="Knapp S.J."/>
            <person name="Lai Z."/>
            <person name="Le Paslier M.C."/>
            <person name="Lippi Y."/>
            <person name="Lorenzon L."/>
            <person name="Mandel J.R."/>
            <person name="Marage G."/>
            <person name="Marchand G."/>
            <person name="Marquand E."/>
            <person name="Bret-Mestries E."/>
            <person name="Morien E."/>
            <person name="Nambeesan S."/>
            <person name="Nguyen T."/>
            <person name="Pegot-Espagnet P."/>
            <person name="Pouilly N."/>
            <person name="Raftis F."/>
            <person name="Sallet E."/>
            <person name="Schiex T."/>
            <person name="Thomas J."/>
            <person name="Vandecasteele C."/>
            <person name="Vares D."/>
            <person name="Vear F."/>
            <person name="Vautrin S."/>
            <person name="Crespi M."/>
            <person name="Mangin B."/>
            <person name="Burke J.M."/>
            <person name="Salse J."/>
            <person name="Munos S."/>
            <person name="Vincourt P."/>
            <person name="Rieseberg L.H."/>
            <person name="Langlade N.B."/>
        </authorList>
    </citation>
    <scope>NUCLEOTIDE SEQUENCE [LARGE SCALE GENOMIC DNA]</scope>
    <source>
        <strain evidence="3">cv. SF193</strain>
    </source>
</reference>
<evidence type="ECO:0000313" key="2">
    <source>
        <dbReference type="EMBL" id="OTF86155.1"/>
    </source>
</evidence>
<protein>
    <submittedName>
        <fullName evidence="2">Uncharacterized protein</fullName>
    </submittedName>
</protein>
<accession>A0A251RP43</accession>
<organism evidence="2 3">
    <name type="scientific">Helianthus annuus</name>
    <name type="common">Common sunflower</name>
    <dbReference type="NCBI Taxonomy" id="4232"/>
    <lineage>
        <taxon>Eukaryota</taxon>
        <taxon>Viridiplantae</taxon>
        <taxon>Streptophyta</taxon>
        <taxon>Embryophyta</taxon>
        <taxon>Tracheophyta</taxon>
        <taxon>Spermatophyta</taxon>
        <taxon>Magnoliopsida</taxon>
        <taxon>eudicotyledons</taxon>
        <taxon>Gunneridae</taxon>
        <taxon>Pentapetalae</taxon>
        <taxon>asterids</taxon>
        <taxon>campanulids</taxon>
        <taxon>Asterales</taxon>
        <taxon>Asteraceae</taxon>
        <taxon>Asteroideae</taxon>
        <taxon>Heliantheae alliance</taxon>
        <taxon>Heliantheae</taxon>
        <taxon>Helianthus</taxon>
    </lineage>
</organism>
<dbReference type="InParanoid" id="A0A251RP43"/>
<evidence type="ECO:0000256" key="1">
    <source>
        <dbReference type="SAM" id="MobiDB-lite"/>
    </source>
</evidence>
<sequence>MLFVKKSQKLGMVCLREVWRRAKARVLFCPKADEKKMIKEWQKVVGRRARIRVLVNLFRVQKKIRKEISRKIVTRTQSMKYSSPRNKSQESPLQSP</sequence>
<dbReference type="EMBL" id="CM007906">
    <property type="protein sequence ID" value="OTF86155.1"/>
    <property type="molecule type" value="Genomic_DNA"/>
</dbReference>
<feature type="region of interest" description="Disordered" evidence="1">
    <location>
        <begin position="75"/>
        <end position="96"/>
    </location>
</feature>
<dbReference type="AlphaFoldDB" id="A0A251RP43"/>